<dbReference type="OrthoDB" id="1082794at2759"/>
<evidence type="ECO:0000259" key="1">
    <source>
        <dbReference type="SMART" id="SM01227"/>
    </source>
</evidence>
<protein>
    <recommendedName>
        <fullName evidence="1">GCK domain-containing protein</fullName>
    </recommendedName>
</protein>
<evidence type="ECO:0000313" key="3">
    <source>
        <dbReference type="Proteomes" id="UP000886595"/>
    </source>
</evidence>
<dbReference type="InterPro" id="IPR012891">
    <property type="entry name" value="GCK_dom"/>
</dbReference>
<accession>A0A8X7NWB3</accession>
<name>A0A8X7NWB3_BRACI</name>
<proteinExistence type="predicted"/>
<gene>
    <name evidence="2" type="ORF">Bca52824_090693</name>
</gene>
<dbReference type="AlphaFoldDB" id="A0A8X7NWB3"/>
<dbReference type="Proteomes" id="UP000886595">
    <property type="component" value="Unassembled WGS sequence"/>
</dbReference>
<dbReference type="Pfam" id="PF07802">
    <property type="entry name" value="GCK"/>
    <property type="match status" value="1"/>
</dbReference>
<evidence type="ECO:0000313" key="2">
    <source>
        <dbReference type="EMBL" id="KAG2240551.1"/>
    </source>
</evidence>
<reference evidence="2 3" key="1">
    <citation type="submission" date="2020-02" db="EMBL/GenBank/DDBJ databases">
        <authorList>
            <person name="Ma Q."/>
            <person name="Huang Y."/>
            <person name="Song X."/>
            <person name="Pei D."/>
        </authorList>
    </citation>
    <scope>NUCLEOTIDE SEQUENCE [LARGE SCALE GENOMIC DNA]</scope>
    <source>
        <strain evidence="2">Sxm20200214</strain>
        <tissue evidence="2">Leaf</tissue>
    </source>
</reference>
<dbReference type="EMBL" id="JAAMPC010001580">
    <property type="protein sequence ID" value="KAG2240551.1"/>
    <property type="molecule type" value="Genomic_DNA"/>
</dbReference>
<organism evidence="2 3">
    <name type="scientific">Brassica carinata</name>
    <name type="common">Ethiopian mustard</name>
    <name type="synonym">Abyssinian cabbage</name>
    <dbReference type="NCBI Taxonomy" id="52824"/>
    <lineage>
        <taxon>Eukaryota</taxon>
        <taxon>Viridiplantae</taxon>
        <taxon>Streptophyta</taxon>
        <taxon>Embryophyta</taxon>
        <taxon>Tracheophyta</taxon>
        <taxon>Spermatophyta</taxon>
        <taxon>Magnoliopsida</taxon>
        <taxon>eudicotyledons</taxon>
        <taxon>Gunneridae</taxon>
        <taxon>Pentapetalae</taxon>
        <taxon>rosids</taxon>
        <taxon>malvids</taxon>
        <taxon>Brassicales</taxon>
        <taxon>Brassicaceae</taxon>
        <taxon>Brassiceae</taxon>
        <taxon>Brassica</taxon>
    </lineage>
</organism>
<dbReference type="SMART" id="SM01227">
    <property type="entry name" value="GCK"/>
    <property type="match status" value="1"/>
</dbReference>
<comment type="caution">
    <text evidence="2">The sequence shown here is derived from an EMBL/GenBank/DDBJ whole genome shotgun (WGS) entry which is preliminary data.</text>
</comment>
<sequence length="172" mass="19762">MGNSESTCSPHEDDCKEAETKLRECARAHLTIMLEVIGNKTLEEGYKAAFDADDDKYEEYMERGPCKESYMAYVESTDKDSDDKHMAMMECMETHSDYYDKFLDFYKGGPEKALKEFESVVPLLSNGEVDPIRAQAFYGHCCKQEYSDFMNCFVKNNLAEVLSNKLVINRDD</sequence>
<feature type="domain" description="GCK" evidence="1">
    <location>
        <begin position="53"/>
        <end position="117"/>
    </location>
</feature>
<keyword evidence="3" id="KW-1185">Reference proteome</keyword>